<dbReference type="AlphaFoldDB" id="A0A5C6A5C1"/>
<accession>A0A5C6A5C1</accession>
<sequence>MSSERLVAFQPAIQVNQDQFSQIREERFVLDWEKGRRLKQSYPIPKPQLPIACRFALDTGVFRRIGLSECLANACQIA</sequence>
<gene>
    <name evidence="1" type="ORF">Pla52n_55020</name>
</gene>
<name>A0A5C6A5C1_9BACT</name>
<proteinExistence type="predicted"/>
<dbReference type="EMBL" id="SJPN01000007">
    <property type="protein sequence ID" value="TWT94679.1"/>
    <property type="molecule type" value="Genomic_DNA"/>
</dbReference>
<protein>
    <submittedName>
        <fullName evidence="1">Uncharacterized protein</fullName>
    </submittedName>
</protein>
<dbReference type="Proteomes" id="UP000320176">
    <property type="component" value="Unassembled WGS sequence"/>
</dbReference>
<comment type="caution">
    <text evidence="1">The sequence shown here is derived from an EMBL/GenBank/DDBJ whole genome shotgun (WGS) entry which is preliminary data.</text>
</comment>
<reference evidence="1 2" key="1">
    <citation type="submission" date="2019-02" db="EMBL/GenBank/DDBJ databases">
        <title>Deep-cultivation of Planctomycetes and their phenomic and genomic characterization uncovers novel biology.</title>
        <authorList>
            <person name="Wiegand S."/>
            <person name="Jogler M."/>
            <person name="Boedeker C."/>
            <person name="Pinto D."/>
            <person name="Vollmers J."/>
            <person name="Rivas-Marin E."/>
            <person name="Kohn T."/>
            <person name="Peeters S.H."/>
            <person name="Heuer A."/>
            <person name="Rast P."/>
            <person name="Oberbeckmann S."/>
            <person name="Bunk B."/>
            <person name="Jeske O."/>
            <person name="Meyerdierks A."/>
            <person name="Storesund J.E."/>
            <person name="Kallscheuer N."/>
            <person name="Luecker S."/>
            <person name="Lage O.M."/>
            <person name="Pohl T."/>
            <person name="Merkel B.J."/>
            <person name="Hornburger P."/>
            <person name="Mueller R.-W."/>
            <person name="Bruemmer F."/>
            <person name="Labrenz M."/>
            <person name="Spormann A.M."/>
            <person name="Op Den Camp H."/>
            <person name="Overmann J."/>
            <person name="Amann R."/>
            <person name="Jetten M.S.M."/>
            <person name="Mascher T."/>
            <person name="Medema M.H."/>
            <person name="Devos D.P."/>
            <person name="Kaster A.-K."/>
            <person name="Ovreas L."/>
            <person name="Rohde M."/>
            <person name="Galperin M.Y."/>
            <person name="Jogler C."/>
        </authorList>
    </citation>
    <scope>NUCLEOTIDE SEQUENCE [LARGE SCALE GENOMIC DNA]</scope>
    <source>
        <strain evidence="1 2">Pla52n</strain>
    </source>
</reference>
<evidence type="ECO:0000313" key="1">
    <source>
        <dbReference type="EMBL" id="TWT94679.1"/>
    </source>
</evidence>
<keyword evidence="2" id="KW-1185">Reference proteome</keyword>
<organism evidence="1 2">
    <name type="scientific">Stieleria varia</name>
    <dbReference type="NCBI Taxonomy" id="2528005"/>
    <lineage>
        <taxon>Bacteria</taxon>
        <taxon>Pseudomonadati</taxon>
        <taxon>Planctomycetota</taxon>
        <taxon>Planctomycetia</taxon>
        <taxon>Pirellulales</taxon>
        <taxon>Pirellulaceae</taxon>
        <taxon>Stieleria</taxon>
    </lineage>
</organism>
<evidence type="ECO:0000313" key="2">
    <source>
        <dbReference type="Proteomes" id="UP000320176"/>
    </source>
</evidence>